<evidence type="ECO:0000259" key="1">
    <source>
        <dbReference type="PROSITE" id="PS51186"/>
    </source>
</evidence>
<dbReference type="GO" id="GO:0016747">
    <property type="term" value="F:acyltransferase activity, transferring groups other than amino-acyl groups"/>
    <property type="evidence" value="ECO:0007669"/>
    <property type="project" value="InterPro"/>
</dbReference>
<dbReference type="InterPro" id="IPR000182">
    <property type="entry name" value="GNAT_dom"/>
</dbReference>
<dbReference type="Gene3D" id="3.40.630.30">
    <property type="match status" value="1"/>
</dbReference>
<accession>E3J0G2</accession>
<dbReference type="PROSITE" id="PS51186">
    <property type="entry name" value="GNAT"/>
    <property type="match status" value="1"/>
</dbReference>
<proteinExistence type="predicted"/>
<dbReference type="InterPro" id="IPR016181">
    <property type="entry name" value="Acyl_CoA_acyltransferase"/>
</dbReference>
<dbReference type="EMBL" id="CP002299">
    <property type="protein sequence ID" value="ADP81591.1"/>
    <property type="molecule type" value="Genomic_DNA"/>
</dbReference>
<dbReference type="STRING" id="298654.FraEuI1c_3584"/>
<dbReference type="KEGG" id="fri:FraEuI1c_3584"/>
<dbReference type="eggNOG" id="COG0454">
    <property type="taxonomic scope" value="Bacteria"/>
</dbReference>
<dbReference type="HOGENOM" id="CLU_079365_0_0_11"/>
<feature type="domain" description="N-acetyltransferase" evidence="1">
    <location>
        <begin position="153"/>
        <end position="293"/>
    </location>
</feature>
<dbReference type="Proteomes" id="UP000002484">
    <property type="component" value="Chromosome"/>
</dbReference>
<dbReference type="AlphaFoldDB" id="E3J0G2"/>
<sequence>MLVPAPPNQSAPARQTISGRAVRCATLVRVCAEKLLDVYDAQVRGSFPNRLPAGWLGERDGPLTRCLTINGGFAMLTEGAESLGAGALESLVDRTFAYYAVRGLGFEWKTFDHDRADLRPMLTARGAVAEAHEALVLGESAALAGTPVLPAGLTMRQVSDRADLERVAALASAVWDDDWSWLADDLENRLRGATEPVEIFVVEDGAQMVSTAWLVPLSGTRVAGLWGGSTLAAYRRRGLYRALVAHRAARAVALGYPLLQVDASDDSRPILRRLGLHVVGGTVPYVRAPAGTD</sequence>
<dbReference type="SUPFAM" id="SSF55729">
    <property type="entry name" value="Acyl-CoA N-acyltransferases (Nat)"/>
    <property type="match status" value="1"/>
</dbReference>
<reference evidence="2 3" key="1">
    <citation type="submission" date="2010-10" db="EMBL/GenBank/DDBJ databases">
        <title>Complete sequence of Frankia sp. EuI1c.</title>
        <authorList>
            <consortium name="US DOE Joint Genome Institute"/>
            <person name="Lucas S."/>
            <person name="Copeland A."/>
            <person name="Lapidus A."/>
            <person name="Cheng J.-F."/>
            <person name="Bruce D."/>
            <person name="Goodwin L."/>
            <person name="Pitluck S."/>
            <person name="Chertkov O."/>
            <person name="Detter J.C."/>
            <person name="Han C."/>
            <person name="Tapia R."/>
            <person name="Land M."/>
            <person name="Hauser L."/>
            <person name="Jeffries C."/>
            <person name="Kyrpides N."/>
            <person name="Ivanova N."/>
            <person name="Mikhailova N."/>
            <person name="Beauchemin N."/>
            <person name="Sen A."/>
            <person name="Sur S.A."/>
            <person name="Gtari M."/>
            <person name="Wall L."/>
            <person name="Tisa L."/>
            <person name="Woyke T."/>
        </authorList>
    </citation>
    <scope>NUCLEOTIDE SEQUENCE [LARGE SCALE GENOMIC DNA]</scope>
    <source>
        <strain evidence="3">DSM 45817 / CECT 9037 / EuI1c</strain>
    </source>
</reference>
<gene>
    <name evidence="2" type="ordered locus">FraEuI1c_3584</name>
</gene>
<organism evidence="2 3">
    <name type="scientific">Pseudofrankia inefficax (strain DSM 45817 / CECT 9037 / DDB 130130 / EuI1c)</name>
    <name type="common">Frankia inefficax</name>
    <dbReference type="NCBI Taxonomy" id="298654"/>
    <lineage>
        <taxon>Bacteria</taxon>
        <taxon>Bacillati</taxon>
        <taxon>Actinomycetota</taxon>
        <taxon>Actinomycetes</taxon>
        <taxon>Frankiales</taxon>
        <taxon>Frankiaceae</taxon>
        <taxon>Pseudofrankia</taxon>
    </lineage>
</organism>
<evidence type="ECO:0000313" key="3">
    <source>
        <dbReference type="Proteomes" id="UP000002484"/>
    </source>
</evidence>
<dbReference type="InParanoid" id="E3J0G2"/>
<name>E3J0G2_PSEI1</name>
<protein>
    <recommendedName>
        <fullName evidence="1">N-acetyltransferase domain-containing protein</fullName>
    </recommendedName>
</protein>
<evidence type="ECO:0000313" key="2">
    <source>
        <dbReference type="EMBL" id="ADP81591.1"/>
    </source>
</evidence>
<dbReference type="Pfam" id="PF00583">
    <property type="entry name" value="Acetyltransf_1"/>
    <property type="match status" value="1"/>
</dbReference>
<keyword evidence="3" id="KW-1185">Reference proteome</keyword>